<keyword evidence="12 18" id="KW-0472">Membrane</keyword>
<feature type="region of interest" description="Disordered" evidence="17">
    <location>
        <begin position="747"/>
        <end position="766"/>
    </location>
</feature>
<dbReference type="InterPro" id="IPR002543">
    <property type="entry name" value="FtsK_dom"/>
</dbReference>
<keyword evidence="6 18" id="KW-0812">Transmembrane</keyword>
<evidence type="ECO:0000259" key="19">
    <source>
        <dbReference type="PROSITE" id="PS50901"/>
    </source>
</evidence>
<name>A0ABU8SFN4_9LACO</name>
<dbReference type="SUPFAM" id="SSF52540">
    <property type="entry name" value="P-loop containing nucleoside triphosphate hydrolases"/>
    <property type="match status" value="1"/>
</dbReference>
<dbReference type="Gene3D" id="3.30.980.40">
    <property type="match status" value="1"/>
</dbReference>
<evidence type="ECO:0000256" key="6">
    <source>
        <dbReference type="ARBA" id="ARBA00022692"/>
    </source>
</evidence>
<dbReference type="Gene3D" id="1.10.10.10">
    <property type="entry name" value="Winged helix-like DNA-binding domain superfamily/Winged helix DNA-binding domain"/>
    <property type="match status" value="1"/>
</dbReference>
<dbReference type="InterPro" id="IPR036390">
    <property type="entry name" value="WH_DNA-bd_sf"/>
</dbReference>
<proteinExistence type="inferred from homology"/>
<evidence type="ECO:0000256" key="14">
    <source>
        <dbReference type="ARBA" id="ARBA00024986"/>
    </source>
</evidence>
<evidence type="ECO:0000256" key="7">
    <source>
        <dbReference type="ARBA" id="ARBA00022741"/>
    </source>
</evidence>
<dbReference type="SUPFAM" id="SSF46785">
    <property type="entry name" value="Winged helix' DNA-binding domain"/>
    <property type="match status" value="1"/>
</dbReference>
<comment type="subunit">
    <text evidence="15">Homohexamer. Forms a ring that surrounds DNA.</text>
</comment>
<comment type="similarity">
    <text evidence="2">Belongs to the FtsK/SpoIIIE/SftA family.</text>
</comment>
<comment type="caution">
    <text evidence="20">The sequence shown here is derived from an EMBL/GenBank/DDBJ whole genome shotgun (WGS) entry which is preliminary data.</text>
</comment>
<evidence type="ECO:0000256" key="17">
    <source>
        <dbReference type="SAM" id="MobiDB-lite"/>
    </source>
</evidence>
<dbReference type="Pfam" id="PF13491">
    <property type="entry name" value="FtsK_4TM"/>
    <property type="match status" value="1"/>
</dbReference>
<feature type="transmembrane region" description="Helical" evidence="18">
    <location>
        <begin position="93"/>
        <end position="111"/>
    </location>
</feature>
<keyword evidence="21" id="KW-1185">Reference proteome</keyword>
<evidence type="ECO:0000256" key="18">
    <source>
        <dbReference type="SAM" id="Phobius"/>
    </source>
</evidence>
<keyword evidence="13" id="KW-0131">Cell cycle</keyword>
<evidence type="ECO:0000256" key="13">
    <source>
        <dbReference type="ARBA" id="ARBA00023306"/>
    </source>
</evidence>
<dbReference type="Gene3D" id="3.40.50.300">
    <property type="entry name" value="P-loop containing nucleotide triphosphate hydrolases"/>
    <property type="match status" value="1"/>
</dbReference>
<dbReference type="Pfam" id="PF09397">
    <property type="entry name" value="FtsK_gamma"/>
    <property type="match status" value="1"/>
</dbReference>
<dbReference type="InterPro" id="IPR050206">
    <property type="entry name" value="FtsK/SpoIIIE/SftA"/>
</dbReference>
<evidence type="ECO:0000256" key="11">
    <source>
        <dbReference type="ARBA" id="ARBA00023125"/>
    </source>
</evidence>
<evidence type="ECO:0000256" key="3">
    <source>
        <dbReference type="ARBA" id="ARBA00020887"/>
    </source>
</evidence>
<feature type="region of interest" description="Disordered" evidence="17">
    <location>
        <begin position="811"/>
        <end position="836"/>
    </location>
</feature>
<evidence type="ECO:0000256" key="2">
    <source>
        <dbReference type="ARBA" id="ARBA00006474"/>
    </source>
</evidence>
<dbReference type="InterPro" id="IPR036259">
    <property type="entry name" value="MFS_trans_sf"/>
</dbReference>
<dbReference type="PANTHER" id="PTHR22683">
    <property type="entry name" value="SPORULATION PROTEIN RELATED"/>
    <property type="match status" value="1"/>
</dbReference>
<feature type="transmembrane region" description="Helical" evidence="18">
    <location>
        <begin position="164"/>
        <end position="189"/>
    </location>
</feature>
<evidence type="ECO:0000256" key="16">
    <source>
        <dbReference type="PROSITE-ProRule" id="PRU00289"/>
    </source>
</evidence>
<keyword evidence="10 18" id="KW-1133">Transmembrane helix</keyword>
<dbReference type="PROSITE" id="PS50901">
    <property type="entry name" value="FTSK"/>
    <property type="match status" value="1"/>
</dbReference>
<feature type="transmembrane region" description="Helical" evidence="18">
    <location>
        <begin position="140"/>
        <end position="157"/>
    </location>
</feature>
<evidence type="ECO:0000313" key="20">
    <source>
        <dbReference type="EMBL" id="MEJ6348192.1"/>
    </source>
</evidence>
<keyword evidence="7 16" id="KW-0547">Nucleotide-binding</keyword>
<evidence type="ECO:0000256" key="4">
    <source>
        <dbReference type="ARBA" id="ARBA00022475"/>
    </source>
</evidence>
<feature type="compositionally biased region" description="Basic and acidic residues" evidence="17">
    <location>
        <begin position="286"/>
        <end position="307"/>
    </location>
</feature>
<feature type="compositionally biased region" description="Basic and acidic residues" evidence="17">
    <location>
        <begin position="234"/>
        <end position="244"/>
    </location>
</feature>
<dbReference type="EMBL" id="JAWMWG010000001">
    <property type="protein sequence ID" value="MEJ6348192.1"/>
    <property type="molecule type" value="Genomic_DNA"/>
</dbReference>
<comment type="function">
    <text evidence="14">Essential cell division protein that coordinates cell division and chromosome segregation. The N-terminus is involved in assembly of the cell-division machinery. The C-terminus functions as a DNA motor that moves dsDNA in an ATP-dependent manner towards the dif recombination site, which is located within the replication terminus region. Required for activation of the Xer recombinase, allowing activation of chromosome unlinking by recombination.</text>
</comment>
<dbReference type="RefSeq" id="WP_339969131.1">
    <property type="nucleotide sequence ID" value="NZ_JAWMWG010000001.1"/>
</dbReference>
<dbReference type="Proteomes" id="UP001377804">
    <property type="component" value="Unassembled WGS sequence"/>
</dbReference>
<reference evidence="20 21" key="1">
    <citation type="submission" date="2023-10" db="EMBL/GenBank/DDBJ databases">
        <title>Holzapfeliella saturejae sp. nov. isolated from Satureja montana flowers.</title>
        <authorList>
            <person name="Alcantara C."/>
            <person name="Zuniga M."/>
            <person name="Landete J.M."/>
            <person name="Monedero V."/>
        </authorList>
    </citation>
    <scope>NUCLEOTIDE SEQUENCE [LARGE SCALE GENOMIC DNA]</scope>
    <source>
        <strain evidence="20 21">He02</strain>
    </source>
</reference>
<feature type="transmembrane region" description="Helical" evidence="18">
    <location>
        <begin position="63"/>
        <end position="81"/>
    </location>
</feature>
<dbReference type="InterPro" id="IPR018541">
    <property type="entry name" value="Ftsk_gamma"/>
</dbReference>
<feature type="compositionally biased region" description="Polar residues" evidence="17">
    <location>
        <begin position="264"/>
        <end position="280"/>
    </location>
</feature>
<dbReference type="PANTHER" id="PTHR22683:SF41">
    <property type="entry name" value="DNA TRANSLOCASE FTSK"/>
    <property type="match status" value="1"/>
</dbReference>
<feature type="domain" description="FtsK" evidence="19">
    <location>
        <begin position="493"/>
        <end position="690"/>
    </location>
</feature>
<keyword evidence="9 16" id="KW-0067">ATP-binding</keyword>
<dbReference type="SUPFAM" id="SSF103473">
    <property type="entry name" value="MFS general substrate transporter"/>
    <property type="match status" value="1"/>
</dbReference>
<feature type="compositionally biased region" description="Polar residues" evidence="17">
    <location>
        <begin position="328"/>
        <end position="353"/>
    </location>
</feature>
<keyword evidence="4" id="KW-1003">Cell membrane</keyword>
<sequence length="836" mass="92653">MVKKKKAPATKKKKPQTKKPKKKDFNFVIAGIIIIFISIFSFFKFGWLGNQLANCYQFFVGETVWFAAIATFIIGLGMIIYEKLPKLSAKRYVGFGLAYLFVLCIISTLHFNKIGLATDYIGSFLHEATEGFKNPGSGQFSGGILGVGLLTILNPLVGNVGIYLISAILIMVGLLLFFDVSFASFINIFQDNSKKVINQTQDVVENSKQKYSDFVEKKKQKVEHNVDFPNTTDFDTKKSDKAKAPESLNNNDSSHPAPKEVEKQPTQQVVSTHPDVNQKQSVDELDDHKYADFSRREKFKSQTEPDIKQTPSESQAKEDSLSEVDLPKTQTMEESLQSAPDLTENTSKESAGNQGIYHKPPLDLLAPSPEVDQSEEREFIEENKEKLRKTFESFGVKVEVKKADLGPSVTKYEVQPDIGVKVSKIVNLADDLALALAAKDIRIEAPIPGKPYVGIEVPNKQTLPVYFRESIEKQDPEDKQKPLSVPLGKDVTGEIISADLTKMPHLLIAGSTGSGKSVSINAIITSLLMKTTPDELKLILIDPKMVELSVYNGIAHLMIPVVTDAKKAANALKKAVKEMERRYELFAASGVRNMTEYNQKVAQNNADTTNPVMEKLPYIVVIIDELSDLMMVAGNEVESAIVRLAQMARAAGIHMIIATQRPSVDVITGLIKANVPSRIAFAVSSGIDSRTILDSQGAEKLLGHGDMLFVPIGSNKPTRIQASFISVEEVEHVVAFVSKQKEVEYDEKMLPNASGNGEQDNDEPPEDEYYDEAVALVQKQRSASVSMLQRRFRIGYNRAARLIDEMEDRGVVGPYEGSKPRKVYEIETSQDETEGE</sequence>
<protein>
    <recommendedName>
        <fullName evidence="3">DNA translocase FtsK</fullName>
    </recommendedName>
</protein>
<feature type="region of interest" description="Disordered" evidence="17">
    <location>
        <begin position="225"/>
        <end position="362"/>
    </location>
</feature>
<dbReference type="Pfam" id="PF01580">
    <property type="entry name" value="FtsK_SpoIIIE"/>
    <property type="match status" value="1"/>
</dbReference>
<dbReference type="CDD" id="cd01127">
    <property type="entry name" value="TrwB_TraG_TraD_VirD4"/>
    <property type="match status" value="1"/>
</dbReference>
<evidence type="ECO:0000256" key="8">
    <source>
        <dbReference type="ARBA" id="ARBA00022829"/>
    </source>
</evidence>
<dbReference type="SMART" id="SM00843">
    <property type="entry name" value="Ftsk_gamma"/>
    <property type="match status" value="1"/>
</dbReference>
<evidence type="ECO:0000256" key="1">
    <source>
        <dbReference type="ARBA" id="ARBA00004651"/>
    </source>
</evidence>
<gene>
    <name evidence="20" type="ORF">R4Y45_02985</name>
</gene>
<evidence type="ECO:0000313" key="21">
    <source>
        <dbReference type="Proteomes" id="UP001377804"/>
    </source>
</evidence>
<evidence type="ECO:0000256" key="9">
    <source>
        <dbReference type="ARBA" id="ARBA00022840"/>
    </source>
</evidence>
<dbReference type="InterPro" id="IPR041027">
    <property type="entry name" value="FtsK_alpha"/>
</dbReference>
<evidence type="ECO:0000256" key="5">
    <source>
        <dbReference type="ARBA" id="ARBA00022618"/>
    </source>
</evidence>
<feature type="transmembrane region" description="Helical" evidence="18">
    <location>
        <begin position="25"/>
        <end position="43"/>
    </location>
</feature>
<keyword evidence="8" id="KW-0159">Chromosome partition</keyword>
<keyword evidence="11" id="KW-0238">DNA-binding</keyword>
<evidence type="ECO:0000256" key="10">
    <source>
        <dbReference type="ARBA" id="ARBA00022989"/>
    </source>
</evidence>
<keyword evidence="5" id="KW-0132">Cell division</keyword>
<dbReference type="InterPro" id="IPR003593">
    <property type="entry name" value="AAA+_ATPase"/>
</dbReference>
<dbReference type="Pfam" id="PF17854">
    <property type="entry name" value="FtsK_alpha"/>
    <property type="match status" value="1"/>
</dbReference>
<accession>A0ABU8SFN4</accession>
<dbReference type="SMART" id="SM00382">
    <property type="entry name" value="AAA"/>
    <property type="match status" value="1"/>
</dbReference>
<dbReference type="InterPro" id="IPR025199">
    <property type="entry name" value="FtsK_4TM"/>
</dbReference>
<comment type="subcellular location">
    <subcellularLocation>
        <location evidence="1">Cell membrane</location>
        <topology evidence="1">Multi-pass membrane protein</topology>
    </subcellularLocation>
</comment>
<dbReference type="InterPro" id="IPR036388">
    <property type="entry name" value="WH-like_DNA-bd_sf"/>
</dbReference>
<organism evidence="20 21">
    <name type="scientific">Holzapfeliella saturejae</name>
    <dbReference type="NCBI Taxonomy" id="3082953"/>
    <lineage>
        <taxon>Bacteria</taxon>
        <taxon>Bacillati</taxon>
        <taxon>Bacillota</taxon>
        <taxon>Bacilli</taxon>
        <taxon>Lactobacillales</taxon>
        <taxon>Lactobacillaceae</taxon>
        <taxon>Holzapfeliella</taxon>
    </lineage>
</organism>
<dbReference type="InterPro" id="IPR027417">
    <property type="entry name" value="P-loop_NTPase"/>
</dbReference>
<feature type="binding site" evidence="16">
    <location>
        <begin position="510"/>
        <end position="517"/>
    </location>
    <ligand>
        <name>ATP</name>
        <dbReference type="ChEBI" id="CHEBI:30616"/>
    </ligand>
</feature>
<evidence type="ECO:0000256" key="15">
    <source>
        <dbReference type="ARBA" id="ARBA00025923"/>
    </source>
</evidence>
<evidence type="ECO:0000256" key="12">
    <source>
        <dbReference type="ARBA" id="ARBA00023136"/>
    </source>
</evidence>